<dbReference type="InterPro" id="IPR036291">
    <property type="entry name" value="NAD(P)-bd_dom_sf"/>
</dbReference>
<proteinExistence type="predicted"/>
<dbReference type="InterPro" id="IPR050177">
    <property type="entry name" value="Lipid_A_modif_metabolic_enz"/>
</dbReference>
<accession>A0A502GVY3</accession>
<dbReference type="Proteomes" id="UP000317663">
    <property type="component" value="Unassembled WGS sequence"/>
</dbReference>
<dbReference type="RefSeq" id="WP_140470219.1">
    <property type="nucleotide sequence ID" value="NZ_RCZD01000001.1"/>
</dbReference>
<dbReference type="AlphaFoldDB" id="A0A502GVY3"/>
<dbReference type="PANTHER" id="PTHR43245">
    <property type="entry name" value="BIFUNCTIONAL POLYMYXIN RESISTANCE PROTEIN ARNA"/>
    <property type="match status" value="1"/>
</dbReference>
<dbReference type="EMBL" id="RCZD01000001">
    <property type="protein sequence ID" value="TPG65143.1"/>
    <property type="molecule type" value="Genomic_DNA"/>
</dbReference>
<dbReference type="OrthoDB" id="5292533at2"/>
<dbReference type="Gene3D" id="3.40.50.720">
    <property type="entry name" value="NAD(P)-binding Rossmann-like Domain"/>
    <property type="match status" value="1"/>
</dbReference>
<comment type="caution">
    <text evidence="2">The sequence shown here is derived from an EMBL/GenBank/DDBJ whole genome shotgun (WGS) entry which is preliminary data.</text>
</comment>
<reference evidence="2 3" key="1">
    <citation type="journal article" date="2019" name="Environ. Microbiol.">
        <title>Species interactions and distinct microbial communities in high Arctic permafrost affected cryosols are associated with the CH4 and CO2 gas fluxes.</title>
        <authorList>
            <person name="Altshuler I."/>
            <person name="Hamel J."/>
            <person name="Turney S."/>
            <person name="Magnuson E."/>
            <person name="Levesque R."/>
            <person name="Greer C."/>
            <person name="Whyte L.G."/>
        </authorList>
    </citation>
    <scope>NUCLEOTIDE SEQUENCE [LARGE SCALE GENOMIC DNA]</scope>
    <source>
        <strain evidence="2 3">E4</strain>
    </source>
</reference>
<evidence type="ECO:0000259" key="1">
    <source>
        <dbReference type="Pfam" id="PF01370"/>
    </source>
</evidence>
<protein>
    <submittedName>
        <fullName evidence="2">NAD(P)-dependent oxidoreductase</fullName>
    </submittedName>
</protein>
<dbReference type="PANTHER" id="PTHR43245:SF46">
    <property type="entry name" value="NUCLEOSIDE-DIPHOSPHATE-SUGAR EPIMERASE"/>
    <property type="match status" value="1"/>
</dbReference>
<sequence length="344" mass="38477">MKVLVTGASSGLGRNAVEFLLNKGIKVRATGRNAAMGPLLQKMGAEFIHADLTTLVSAQAKALLADIDTLWHCSGMIAPWGNEQEFELANVRATRRLGEWATAYGVGNFVHMSSPAVYFDFHHHRNIKEDFRPHRYANSFARSKAAAEQVISTLALSNPQTQFTILRPQGVFGPHDNVLLPRLLQMLKYSGTLMMPRGGEALVDMTYVENVVQAMWLASQAPITELGRAFNITNQQPRPLRTLVQLLMDALEMKYRIRSVPYPLLDMMARGMEKISKSSHKEPVLTHYSVAKLNFDLTLDTQRAQDELGYRPLVSLDQGIIRTANWLRDHGRLQGLHGVGPHRD</sequence>
<dbReference type="InterPro" id="IPR001509">
    <property type="entry name" value="Epimerase_deHydtase"/>
</dbReference>
<dbReference type="Pfam" id="PF01370">
    <property type="entry name" value="Epimerase"/>
    <property type="match status" value="1"/>
</dbReference>
<evidence type="ECO:0000313" key="3">
    <source>
        <dbReference type="Proteomes" id="UP000317663"/>
    </source>
</evidence>
<organism evidence="2 3">
    <name type="scientific">Ewingella americana</name>
    <dbReference type="NCBI Taxonomy" id="41202"/>
    <lineage>
        <taxon>Bacteria</taxon>
        <taxon>Pseudomonadati</taxon>
        <taxon>Pseudomonadota</taxon>
        <taxon>Gammaproteobacteria</taxon>
        <taxon>Enterobacterales</taxon>
        <taxon>Yersiniaceae</taxon>
        <taxon>Ewingella</taxon>
    </lineage>
</organism>
<evidence type="ECO:0000313" key="2">
    <source>
        <dbReference type="EMBL" id="TPG65143.1"/>
    </source>
</evidence>
<dbReference type="SUPFAM" id="SSF51735">
    <property type="entry name" value="NAD(P)-binding Rossmann-fold domains"/>
    <property type="match status" value="1"/>
</dbReference>
<keyword evidence="3" id="KW-1185">Reference proteome</keyword>
<gene>
    <name evidence="2" type="ORF">EAH77_02575</name>
</gene>
<name>A0A502GVY3_9GAMM</name>
<feature type="domain" description="NAD-dependent epimerase/dehydratase" evidence="1">
    <location>
        <begin position="3"/>
        <end position="232"/>
    </location>
</feature>